<feature type="transmembrane region" description="Helical" evidence="2">
    <location>
        <begin position="213"/>
        <end position="233"/>
    </location>
</feature>
<reference evidence="4 5" key="2">
    <citation type="journal article" date="2008" name="Science">
        <title>Environmental genomics reveals a single-species ecosystem deep within Earth.</title>
        <authorList>
            <person name="Chivian D."/>
            <person name="Brodie E.L."/>
            <person name="Alm E.J."/>
            <person name="Culley D.E."/>
            <person name="Dehal P.S."/>
            <person name="Desantis T.Z."/>
            <person name="Gihring T.M."/>
            <person name="Lapidus A."/>
            <person name="Lin L.H."/>
            <person name="Lowry S.R."/>
            <person name="Moser D.P."/>
            <person name="Richardson P.M."/>
            <person name="Southam G."/>
            <person name="Wanger G."/>
            <person name="Pratt L.M."/>
            <person name="Andersen G.L."/>
            <person name="Hazen T.C."/>
            <person name="Brockman F.J."/>
            <person name="Arkin A.P."/>
            <person name="Onstott T.C."/>
        </authorList>
    </citation>
    <scope>NUCLEOTIDE SEQUENCE [LARGE SCALE GENOMIC DNA]</scope>
    <source>
        <strain evidence="4 5">MP104C</strain>
    </source>
</reference>
<dbReference type="PANTHER" id="PTHR46268">
    <property type="entry name" value="STRESS RESPONSE PROTEIN NHAX"/>
    <property type="match status" value="1"/>
</dbReference>
<organism evidence="4 5">
    <name type="scientific">Desulforudis audaxviator (strain MP104C)</name>
    <dbReference type="NCBI Taxonomy" id="477974"/>
    <lineage>
        <taxon>Bacteria</taxon>
        <taxon>Bacillati</taxon>
        <taxon>Bacillota</taxon>
        <taxon>Clostridia</taxon>
        <taxon>Thermoanaerobacterales</taxon>
        <taxon>Candidatus Desulforudaceae</taxon>
        <taxon>Candidatus Desulforudis</taxon>
    </lineage>
</organism>
<protein>
    <submittedName>
        <fullName evidence="4">UspA domain protein</fullName>
    </submittedName>
</protein>
<evidence type="ECO:0000259" key="3">
    <source>
        <dbReference type="Pfam" id="PF00582"/>
    </source>
</evidence>
<dbReference type="SUPFAM" id="SSF52402">
    <property type="entry name" value="Adenine nucleotide alpha hydrolases-like"/>
    <property type="match status" value="1"/>
</dbReference>
<dbReference type="InterPro" id="IPR014729">
    <property type="entry name" value="Rossmann-like_a/b/a_fold"/>
</dbReference>
<feature type="domain" description="UspA" evidence="3">
    <location>
        <begin position="1"/>
        <end position="142"/>
    </location>
</feature>
<dbReference type="PRINTS" id="PR01438">
    <property type="entry name" value="UNVRSLSTRESS"/>
</dbReference>
<sequence length="250" mass="25976">MFKKILVAVDGYAPSLGAAKEAVEMAGREGAEVVALQVTEEVPLLQAEKEAETAALKGAGLQPLTGEPLGLVAAFGRQRGVTVTTVKKSGPITGVILDVAKETKSDLIVVGDSGRKGLQKLYFGSVARAVSEHARCPVLIIKKDTVDITEMLSISAEAAAAPEDMPSTAALEPGVLRKKISFASGLLALYSVMYFGAALLTSAPYKNTAAIELFGLPLAIWAGWTAIIGGVVITRAFLIRLNQGEGGARG</sequence>
<dbReference type="PANTHER" id="PTHR46268:SF6">
    <property type="entry name" value="UNIVERSAL STRESS PROTEIN UP12"/>
    <property type="match status" value="1"/>
</dbReference>
<dbReference type="InterPro" id="IPR006016">
    <property type="entry name" value="UspA"/>
</dbReference>
<reference evidence="5" key="1">
    <citation type="submission" date="2007-10" db="EMBL/GenBank/DDBJ databases">
        <title>Complete sequence of chromosome of Desulforudis audaxviator MP104C.</title>
        <authorList>
            <person name="Copeland A."/>
            <person name="Lucas S."/>
            <person name="Lapidus A."/>
            <person name="Barry K."/>
            <person name="Glavina del Rio T."/>
            <person name="Dalin E."/>
            <person name="Tice H."/>
            <person name="Bruce D."/>
            <person name="Pitluck S."/>
            <person name="Lowry S.R."/>
            <person name="Larimer F."/>
            <person name="Land M.L."/>
            <person name="Hauser L."/>
            <person name="Kyrpides N."/>
            <person name="Ivanova N.N."/>
            <person name="Richardson P."/>
        </authorList>
    </citation>
    <scope>NUCLEOTIDE SEQUENCE [LARGE SCALE GENOMIC DNA]</scope>
    <source>
        <strain evidence="5">MP104C</strain>
    </source>
</reference>
<gene>
    <name evidence="4" type="ordered locus">Daud_0271</name>
</gene>
<dbReference type="eggNOG" id="COG0589">
    <property type="taxonomic scope" value="Bacteria"/>
</dbReference>
<dbReference type="HOGENOM" id="CLU_1160665_0_0_9"/>
<comment type="similarity">
    <text evidence="1">Belongs to the universal stress protein A family.</text>
</comment>
<dbReference type="AlphaFoldDB" id="B1I140"/>
<keyword evidence="2" id="KW-0812">Transmembrane</keyword>
<evidence type="ECO:0000256" key="1">
    <source>
        <dbReference type="ARBA" id="ARBA00008791"/>
    </source>
</evidence>
<evidence type="ECO:0000313" key="4">
    <source>
        <dbReference type="EMBL" id="ACA58832.1"/>
    </source>
</evidence>
<keyword evidence="2" id="KW-1133">Transmembrane helix</keyword>
<accession>B1I140</accession>
<proteinExistence type="inferred from homology"/>
<evidence type="ECO:0000313" key="5">
    <source>
        <dbReference type="Proteomes" id="UP000008544"/>
    </source>
</evidence>
<evidence type="ECO:0000256" key="2">
    <source>
        <dbReference type="SAM" id="Phobius"/>
    </source>
</evidence>
<dbReference type="InterPro" id="IPR006015">
    <property type="entry name" value="Universal_stress_UspA"/>
</dbReference>
<dbReference type="CDD" id="cd00293">
    <property type="entry name" value="USP-like"/>
    <property type="match status" value="1"/>
</dbReference>
<dbReference type="Gene3D" id="3.40.50.620">
    <property type="entry name" value="HUPs"/>
    <property type="match status" value="1"/>
</dbReference>
<dbReference type="Pfam" id="PF00582">
    <property type="entry name" value="Usp"/>
    <property type="match status" value="1"/>
</dbReference>
<dbReference type="RefSeq" id="WP_012301424.1">
    <property type="nucleotide sequence ID" value="NC_010424.1"/>
</dbReference>
<feature type="transmembrane region" description="Helical" evidence="2">
    <location>
        <begin position="180"/>
        <end position="201"/>
    </location>
</feature>
<dbReference type="EMBL" id="CP000860">
    <property type="protein sequence ID" value="ACA58832.1"/>
    <property type="molecule type" value="Genomic_DNA"/>
</dbReference>
<keyword evidence="5" id="KW-1185">Reference proteome</keyword>
<dbReference type="STRING" id="477974.Daud_0271"/>
<keyword evidence="2" id="KW-0472">Membrane</keyword>
<dbReference type="KEGG" id="dau:Daud_0271"/>
<dbReference type="Proteomes" id="UP000008544">
    <property type="component" value="Chromosome"/>
</dbReference>
<name>B1I140_DESAP</name>